<evidence type="ECO:0000256" key="1">
    <source>
        <dbReference type="SAM" id="MobiDB-lite"/>
    </source>
</evidence>
<protein>
    <submittedName>
        <fullName evidence="2">Uncharacterized protein</fullName>
    </submittedName>
</protein>
<name>A0ABQ2KHM5_9NOCA</name>
<sequence length="92" mass="10543">MTRRSDQLNDRQGDLLERIADGDDLSSPEQTHLRVSAQALQSRGLVTISKRKGFFAARITDAGKYYLRHGYHPENDRPSSWYPPAIPRMRSD</sequence>
<dbReference type="Proteomes" id="UP000658127">
    <property type="component" value="Unassembled WGS sequence"/>
</dbReference>
<dbReference type="RefSeq" id="WP_189029296.1">
    <property type="nucleotide sequence ID" value="NZ_BMNE01000003.1"/>
</dbReference>
<evidence type="ECO:0000313" key="3">
    <source>
        <dbReference type="Proteomes" id="UP000658127"/>
    </source>
</evidence>
<keyword evidence="3" id="KW-1185">Reference proteome</keyword>
<evidence type="ECO:0000313" key="2">
    <source>
        <dbReference type="EMBL" id="GGN83197.1"/>
    </source>
</evidence>
<comment type="caution">
    <text evidence="2">The sequence shown here is derived from an EMBL/GenBank/DDBJ whole genome shotgun (WGS) entry which is preliminary data.</text>
</comment>
<feature type="region of interest" description="Disordered" evidence="1">
    <location>
        <begin position="73"/>
        <end position="92"/>
    </location>
</feature>
<organism evidence="2 3">
    <name type="scientific">Nocardia rhizosphaerihabitans</name>
    <dbReference type="NCBI Taxonomy" id="1691570"/>
    <lineage>
        <taxon>Bacteria</taxon>
        <taxon>Bacillati</taxon>
        <taxon>Actinomycetota</taxon>
        <taxon>Actinomycetes</taxon>
        <taxon>Mycobacteriales</taxon>
        <taxon>Nocardiaceae</taxon>
        <taxon>Nocardia</taxon>
    </lineage>
</organism>
<dbReference type="EMBL" id="BMNE01000003">
    <property type="protein sequence ID" value="GGN83197.1"/>
    <property type="molecule type" value="Genomic_DNA"/>
</dbReference>
<proteinExistence type="predicted"/>
<reference evidence="3" key="1">
    <citation type="journal article" date="2019" name="Int. J. Syst. Evol. Microbiol.">
        <title>The Global Catalogue of Microorganisms (GCM) 10K type strain sequencing project: providing services to taxonomists for standard genome sequencing and annotation.</title>
        <authorList>
            <consortium name="The Broad Institute Genomics Platform"/>
            <consortium name="The Broad Institute Genome Sequencing Center for Infectious Disease"/>
            <person name="Wu L."/>
            <person name="Ma J."/>
        </authorList>
    </citation>
    <scope>NUCLEOTIDE SEQUENCE [LARGE SCALE GENOMIC DNA]</scope>
    <source>
        <strain evidence="3">CGMCC 4.7329</strain>
    </source>
</reference>
<gene>
    <name evidence="2" type="ORF">GCM10011610_35390</name>
</gene>
<accession>A0ABQ2KHM5</accession>